<dbReference type="GO" id="GO:0001216">
    <property type="term" value="F:DNA-binding transcription activator activity"/>
    <property type="evidence" value="ECO:0007669"/>
    <property type="project" value="InterPro"/>
</dbReference>
<dbReference type="Pfam" id="PF04552">
    <property type="entry name" value="Sigma54_DBD"/>
    <property type="match status" value="1"/>
</dbReference>
<dbReference type="PROSITE" id="PS00718">
    <property type="entry name" value="SIGMA54_2"/>
    <property type="match status" value="1"/>
</dbReference>
<dbReference type="PANTHER" id="PTHR32248:SF4">
    <property type="entry name" value="RNA POLYMERASE SIGMA-54 FACTOR"/>
    <property type="match status" value="1"/>
</dbReference>
<dbReference type="InterPro" id="IPR038709">
    <property type="entry name" value="RpoN_core-bd_sf"/>
</dbReference>
<gene>
    <name evidence="2" type="ORF">H9735_05455</name>
</gene>
<comment type="caution">
    <text evidence="2">The sequence shown here is derived from an EMBL/GenBank/DDBJ whole genome shotgun (WGS) entry which is preliminary data.</text>
</comment>
<evidence type="ECO:0000313" key="3">
    <source>
        <dbReference type="Proteomes" id="UP000886721"/>
    </source>
</evidence>
<evidence type="ECO:0000259" key="1">
    <source>
        <dbReference type="Pfam" id="PF04552"/>
    </source>
</evidence>
<dbReference type="InterPro" id="IPR007634">
    <property type="entry name" value="RNA_pol_sigma_54_DNA-bd"/>
</dbReference>
<evidence type="ECO:0000313" key="2">
    <source>
        <dbReference type="EMBL" id="HIX67559.1"/>
    </source>
</evidence>
<name>A0A9D2B9V6_9FIRM</name>
<dbReference type="EMBL" id="DXEM01000015">
    <property type="protein sequence ID" value="HIX67559.1"/>
    <property type="molecule type" value="Genomic_DNA"/>
</dbReference>
<reference evidence="2" key="2">
    <citation type="submission" date="2021-04" db="EMBL/GenBank/DDBJ databases">
        <authorList>
            <person name="Gilroy R."/>
        </authorList>
    </citation>
    <scope>NUCLEOTIDE SEQUENCE</scope>
    <source>
        <strain evidence="2">CHK191-13928</strain>
    </source>
</reference>
<dbReference type="PRINTS" id="PR00045">
    <property type="entry name" value="SIGMA54FCT"/>
</dbReference>
<organism evidence="2 3">
    <name type="scientific">Candidatus Anaerostipes excrementavium</name>
    <dbReference type="NCBI Taxonomy" id="2838463"/>
    <lineage>
        <taxon>Bacteria</taxon>
        <taxon>Bacillati</taxon>
        <taxon>Bacillota</taxon>
        <taxon>Clostridia</taxon>
        <taxon>Lachnospirales</taxon>
        <taxon>Lachnospiraceae</taxon>
        <taxon>Anaerostipes</taxon>
    </lineage>
</organism>
<proteinExistence type="predicted"/>
<dbReference type="Pfam" id="PF00309">
    <property type="entry name" value="Sigma54_AID"/>
    <property type="match status" value="1"/>
</dbReference>
<dbReference type="Proteomes" id="UP000886721">
    <property type="component" value="Unassembled WGS sequence"/>
</dbReference>
<accession>A0A9D2B9V6</accession>
<dbReference type="GO" id="GO:0016987">
    <property type="term" value="F:sigma factor activity"/>
    <property type="evidence" value="ECO:0007669"/>
    <property type="project" value="InterPro"/>
</dbReference>
<sequence length="392" mass="45420">MDLTFKTEQRQTANQSLIHKVQLLQMNRQDLLAYLEEQSMENPLLEIDDAIYQYMPANVTEDNWIERLKDTRKTVADELMRQVRMEEHSHLEMRVMEEIILSLDENGFFQEGTGRIAERCKVKEQFANDCWQKIKDLEPEGIGAADLKECLLIQLEKKKDRDQIAEEIVKNHLELLAKNHVAVIAKKVGCSEARAREACQLIQTLQPKPANQISASAEHVGYILPDFIIDREEEAYIRKKMREAGEVIRMVQSRQDTLKKVMREIVAYQKGFFTEGQKALKKLSMKEIAQTLGIHESTVSRAVNGKYFQCEWGVFAVKYLFAKGISKKQPVSEAVKTRIKELVREEDKKKPLSDQKLQQILTKEGYKISRRTVAKYRMQMNIKDASGRKNLS</sequence>
<dbReference type="PANTHER" id="PTHR32248">
    <property type="entry name" value="RNA POLYMERASE SIGMA-54 FACTOR"/>
    <property type="match status" value="1"/>
</dbReference>
<dbReference type="Gene3D" id="1.10.10.1330">
    <property type="entry name" value="RNA polymerase sigma-54 factor, core-binding domain"/>
    <property type="match status" value="1"/>
</dbReference>
<dbReference type="PROSITE" id="PS50044">
    <property type="entry name" value="SIGMA54_3"/>
    <property type="match status" value="1"/>
</dbReference>
<feature type="domain" description="RNA polymerase sigma factor 54 DNA-binding" evidence="1">
    <location>
        <begin position="235"/>
        <end position="389"/>
    </location>
</feature>
<dbReference type="PIRSF" id="PIRSF000774">
    <property type="entry name" value="RpoN"/>
    <property type="match status" value="1"/>
</dbReference>
<dbReference type="InterPro" id="IPR000394">
    <property type="entry name" value="RNA_pol_sigma_54"/>
</dbReference>
<reference evidence="2" key="1">
    <citation type="journal article" date="2021" name="PeerJ">
        <title>Extensive microbial diversity within the chicken gut microbiome revealed by metagenomics and culture.</title>
        <authorList>
            <person name="Gilroy R."/>
            <person name="Ravi A."/>
            <person name="Getino M."/>
            <person name="Pursley I."/>
            <person name="Horton D.L."/>
            <person name="Alikhan N.F."/>
            <person name="Baker D."/>
            <person name="Gharbi K."/>
            <person name="Hall N."/>
            <person name="Watson M."/>
            <person name="Adriaenssens E.M."/>
            <person name="Foster-Nyarko E."/>
            <person name="Jarju S."/>
            <person name="Secka A."/>
            <person name="Antonio M."/>
            <person name="Oren A."/>
            <person name="Chaudhuri R.R."/>
            <person name="La Ragione R."/>
            <person name="Hildebrand F."/>
            <person name="Pallen M.J."/>
        </authorList>
    </citation>
    <scope>NUCLEOTIDE SEQUENCE</scope>
    <source>
        <strain evidence="2">CHK191-13928</strain>
    </source>
</reference>
<dbReference type="Gene3D" id="1.10.10.60">
    <property type="entry name" value="Homeodomain-like"/>
    <property type="match status" value="1"/>
</dbReference>
<protein>
    <recommendedName>
        <fullName evidence="1">RNA polymerase sigma factor 54 DNA-binding domain-containing protein</fullName>
    </recommendedName>
</protein>
<dbReference type="AlphaFoldDB" id="A0A9D2B9V6"/>